<keyword evidence="2" id="KW-0406">Ion transport</keyword>
<accession>K3YL20</accession>
<dbReference type="AlphaFoldDB" id="K3YL20"/>
<keyword evidence="2" id="KW-0813">Transport</keyword>
<dbReference type="GO" id="GO:0045259">
    <property type="term" value="C:proton-transporting ATP synthase complex"/>
    <property type="evidence" value="ECO:0007669"/>
    <property type="project" value="InterPro"/>
</dbReference>
<dbReference type="GO" id="GO:0008289">
    <property type="term" value="F:lipid binding"/>
    <property type="evidence" value="ECO:0007669"/>
    <property type="project" value="UniProtKB-KW"/>
</dbReference>
<reference evidence="3" key="2">
    <citation type="submission" date="2015-07" db="EMBL/GenBank/DDBJ databases">
        <authorList>
            <person name="Noorani M."/>
        </authorList>
    </citation>
    <scope>NUCLEOTIDE SEQUENCE</scope>
    <source>
        <strain evidence="3">Yugu1</strain>
    </source>
</reference>
<dbReference type="PANTHER" id="PTHR10031">
    <property type="entry name" value="ATP SYNTHASE LIPID-BINDING PROTEIN, MITOCHONDRIAL"/>
    <property type="match status" value="1"/>
</dbReference>
<dbReference type="STRING" id="4555.K3YL20"/>
<evidence type="ECO:0000313" key="4">
    <source>
        <dbReference type="EnsemblPlants" id="KQL01295"/>
    </source>
</evidence>
<reference evidence="4" key="3">
    <citation type="submission" date="2018-08" db="UniProtKB">
        <authorList>
            <consortium name="EnsemblPlants"/>
        </authorList>
    </citation>
    <scope>IDENTIFICATION</scope>
    <source>
        <strain evidence="4">Yugu1</strain>
    </source>
</reference>
<dbReference type="EnsemblPlants" id="KQL01295">
    <property type="protein sequence ID" value="KQL01295"/>
    <property type="gene ID" value="SETIT_014941mg"/>
</dbReference>
<keyword evidence="5" id="KW-1185">Reference proteome</keyword>
<keyword evidence="2" id="KW-0375">Hydrogen ion transport</keyword>
<dbReference type="EMBL" id="AGNK02003681">
    <property type="status" value="NOT_ANNOTATED_CDS"/>
    <property type="molecule type" value="Genomic_DNA"/>
</dbReference>
<dbReference type="GO" id="GO:0015078">
    <property type="term" value="F:proton transmembrane transporter activity"/>
    <property type="evidence" value="ECO:0007669"/>
    <property type="project" value="InterPro"/>
</dbReference>
<dbReference type="InterPro" id="IPR000454">
    <property type="entry name" value="ATP_synth_F0_csu"/>
</dbReference>
<dbReference type="InterPro" id="IPR038662">
    <property type="entry name" value="ATP_synth_F0_csu_sf"/>
</dbReference>
<protein>
    <submittedName>
        <fullName evidence="3 4">Uncharacterized protein</fullName>
    </submittedName>
</protein>
<organism evidence="4 5">
    <name type="scientific">Setaria italica</name>
    <name type="common">Foxtail millet</name>
    <name type="synonym">Panicum italicum</name>
    <dbReference type="NCBI Taxonomy" id="4555"/>
    <lineage>
        <taxon>Eukaryota</taxon>
        <taxon>Viridiplantae</taxon>
        <taxon>Streptophyta</taxon>
        <taxon>Embryophyta</taxon>
        <taxon>Tracheophyta</taxon>
        <taxon>Spermatophyta</taxon>
        <taxon>Magnoliopsida</taxon>
        <taxon>Liliopsida</taxon>
        <taxon>Poales</taxon>
        <taxon>Poaceae</taxon>
        <taxon>PACMAD clade</taxon>
        <taxon>Panicoideae</taxon>
        <taxon>Panicodae</taxon>
        <taxon>Paniceae</taxon>
        <taxon>Cenchrinae</taxon>
        <taxon>Setaria</taxon>
    </lineage>
</organism>
<dbReference type="PANTHER" id="PTHR10031:SF0">
    <property type="entry name" value="ATPASE PROTEIN 9"/>
    <property type="match status" value="1"/>
</dbReference>
<name>K3YL20_SETIT</name>
<dbReference type="HOGENOM" id="CLU_3360603_0_0_1"/>
<proteinExistence type="inferred from homology"/>
<gene>
    <name evidence="3" type="ORF">SETIT_6G106500v2</name>
</gene>
<evidence type="ECO:0000256" key="2">
    <source>
        <dbReference type="RuleBase" id="RU004221"/>
    </source>
</evidence>
<dbReference type="Gramene" id="KQL01295">
    <property type="protein sequence ID" value="KQL01295"/>
    <property type="gene ID" value="SETIT_014941mg"/>
</dbReference>
<comment type="similarity">
    <text evidence="1 2">Belongs to the ATPase C chain family.</text>
</comment>
<evidence type="ECO:0000256" key="1">
    <source>
        <dbReference type="ARBA" id="ARBA00006704"/>
    </source>
</evidence>
<dbReference type="GO" id="GO:0015986">
    <property type="term" value="P:proton motive force-driven ATP synthesis"/>
    <property type="evidence" value="ECO:0007669"/>
    <property type="project" value="InterPro"/>
</dbReference>
<reference evidence="3 5" key="1">
    <citation type="journal article" date="2012" name="Nat. Biotechnol.">
        <title>Reference genome sequence of the model plant Setaria.</title>
        <authorList>
            <person name="Bennetzen J.L."/>
            <person name="Schmutz J."/>
            <person name="Wang H."/>
            <person name="Percifield R."/>
            <person name="Hawkins J."/>
            <person name="Pontaroli A.C."/>
            <person name="Estep M."/>
            <person name="Feng L."/>
            <person name="Vaughn J.N."/>
            <person name="Grimwood J."/>
            <person name="Jenkins J."/>
            <person name="Barry K."/>
            <person name="Lindquist E."/>
            <person name="Hellsten U."/>
            <person name="Deshpande S."/>
            <person name="Wang X."/>
            <person name="Wu X."/>
            <person name="Mitros T."/>
            <person name="Triplett J."/>
            <person name="Yang X."/>
            <person name="Ye C.Y."/>
            <person name="Mauro-Herrera M."/>
            <person name="Wang L."/>
            <person name="Li P."/>
            <person name="Sharma M."/>
            <person name="Sharma R."/>
            <person name="Ronald P.C."/>
            <person name="Panaud O."/>
            <person name="Kellogg E.A."/>
            <person name="Brutnell T.P."/>
            <person name="Doust A.N."/>
            <person name="Tuskan G.A."/>
            <person name="Rokhsar D."/>
            <person name="Devos K.M."/>
        </authorList>
    </citation>
    <scope>NUCLEOTIDE SEQUENCE [LARGE SCALE GENOMIC DNA]</scope>
    <source>
        <strain evidence="5">cv. Yugu1</strain>
        <strain evidence="3">Yugu1</strain>
    </source>
</reference>
<dbReference type="Gene3D" id="1.20.20.10">
    <property type="entry name" value="F1F0 ATP synthase subunit C"/>
    <property type="match status" value="1"/>
</dbReference>
<evidence type="ECO:0000313" key="3">
    <source>
        <dbReference type="EMBL" id="RCV30573.1"/>
    </source>
</evidence>
<sequence length="36" mass="3437">MLEGAKSIGARAATIALAEAAVGIGNVLSSSIHSVA</sequence>
<dbReference type="PRINTS" id="PR00124">
    <property type="entry name" value="ATPASEC"/>
</dbReference>
<evidence type="ECO:0000313" key="5">
    <source>
        <dbReference type="Proteomes" id="UP000004995"/>
    </source>
</evidence>
<dbReference type="Proteomes" id="UP000004995">
    <property type="component" value="Unassembled WGS sequence"/>
</dbReference>
<keyword evidence="2" id="KW-0446">Lipid-binding</keyword>
<dbReference type="EMBL" id="CM003533">
    <property type="protein sequence ID" value="RCV30573.1"/>
    <property type="molecule type" value="Genomic_DNA"/>
</dbReference>